<dbReference type="Pfam" id="PF01590">
    <property type="entry name" value="GAF"/>
    <property type="match status" value="1"/>
</dbReference>
<dbReference type="Proteomes" id="UP001162891">
    <property type="component" value="Chromosome"/>
</dbReference>
<evidence type="ECO:0000256" key="2">
    <source>
        <dbReference type="ARBA" id="ARBA00034247"/>
    </source>
</evidence>
<evidence type="ECO:0000259" key="4">
    <source>
        <dbReference type="PROSITE" id="PS50887"/>
    </source>
</evidence>
<dbReference type="SMART" id="SM00267">
    <property type="entry name" value="GGDEF"/>
    <property type="match status" value="1"/>
</dbReference>
<keyword evidence="6" id="KW-1185">Reference proteome</keyword>
<dbReference type="InterPro" id="IPR003018">
    <property type="entry name" value="GAF"/>
</dbReference>
<dbReference type="Pfam" id="PF00990">
    <property type="entry name" value="GGDEF"/>
    <property type="match status" value="1"/>
</dbReference>
<keyword evidence="3" id="KW-0472">Membrane</keyword>
<sequence>MTSAATPTRAPVGATPSVRRRLALQRPRPVLVRLYAAVFSELGLLGAPARRRGARFVARSLPAIAAVGLGALVPLRVFEAPLFGWPQISAMAVLAVALGAVVWRRVARTAAGDAATYREQLELGSVFVVAAYVLAQSAAAGHGESAFQAVVYLVMAFLVAFLAPGVGAALVGLAVALELLVWAAHGARGWELPDAIVHSGFVTVFAVLYWGVLAAQVAASRRDERIAIDRRMKEIDQLARSYRLTVAAPDDAQDRDERDRRWLEGAVIEIEAAVGGALEVAEAALRCHTCALFWLSDDEKELVLRDCRSPSEAIAREPFPAGEGALGAAVRQGRAIRIHGEVKGATYYGDGMRPRALLAVPLLEPRGGFVRGVVVVDRLEAVPFCDDDERLLARLAAEILRAIDAERLIKDVKQGRAETDRFYRSIERLNRTQKPADVFDALFEVAREMVPVDFAAIVLREENDETRVRVVRVFGGEHGKGALEGHAFTVDSGLVGSAIRMDMILPVAAPDPAKTPVFGDVSLKGLTSLKILPLRVGERPVGALVLGAERRNAYAPEPVRQLNVVAMHAAQSLERAHLFDKTERLATTDGLTGLVNHRTFQERLDGHLAQAQRYGKKMSLILCDIDHFKSVNDTYGHPVGDQVLRGVAKTLGKDARTTDVVARYGGEEFAIVMPETDTGGAMVIAERIRERIGKLVFETEQGPLRVTMSLGVATFPEDGTKKAELVERADGCLYHAKRHGRNQSVSAASLRAPRRAAG</sequence>
<reference evidence="6" key="1">
    <citation type="journal article" date="2022" name="Int. J. Syst. Evol. Microbiol.">
        <title>Anaeromyxobacter oryzae sp. nov., Anaeromyxobacter diazotrophicus sp. nov. and Anaeromyxobacter paludicola sp. nov., isolated from paddy soils.</title>
        <authorList>
            <person name="Itoh H."/>
            <person name="Xu Z."/>
            <person name="Mise K."/>
            <person name="Masuda Y."/>
            <person name="Ushijima N."/>
            <person name="Hayakawa C."/>
            <person name="Shiratori Y."/>
            <person name="Senoo K."/>
        </authorList>
    </citation>
    <scope>NUCLEOTIDE SEQUENCE [LARGE SCALE GENOMIC DNA]</scope>
    <source>
        <strain evidence="6">Red232</strain>
    </source>
</reference>
<dbReference type="PANTHER" id="PTHR45138">
    <property type="entry name" value="REGULATORY COMPONENTS OF SENSORY TRANSDUCTION SYSTEM"/>
    <property type="match status" value="1"/>
</dbReference>
<dbReference type="SUPFAM" id="SSF55073">
    <property type="entry name" value="Nucleotide cyclase"/>
    <property type="match status" value="1"/>
</dbReference>
<dbReference type="EC" id="2.7.7.65" evidence="1"/>
<dbReference type="InterPro" id="IPR000160">
    <property type="entry name" value="GGDEF_dom"/>
</dbReference>
<proteinExistence type="predicted"/>
<protein>
    <recommendedName>
        <fullName evidence="1">diguanylate cyclase</fullName>
        <ecNumber evidence="1">2.7.7.65</ecNumber>
    </recommendedName>
</protein>
<organism evidence="5 6">
    <name type="scientific">Anaeromyxobacter oryzae</name>
    <dbReference type="NCBI Taxonomy" id="2918170"/>
    <lineage>
        <taxon>Bacteria</taxon>
        <taxon>Pseudomonadati</taxon>
        <taxon>Myxococcota</taxon>
        <taxon>Myxococcia</taxon>
        <taxon>Myxococcales</taxon>
        <taxon>Cystobacterineae</taxon>
        <taxon>Anaeromyxobacteraceae</taxon>
        <taxon>Anaeromyxobacter</taxon>
    </lineage>
</organism>
<evidence type="ECO:0000313" key="6">
    <source>
        <dbReference type="Proteomes" id="UP001162891"/>
    </source>
</evidence>
<dbReference type="RefSeq" id="WP_248356261.1">
    <property type="nucleotide sequence ID" value="NZ_AP025591.1"/>
</dbReference>
<dbReference type="NCBIfam" id="TIGR00254">
    <property type="entry name" value="GGDEF"/>
    <property type="match status" value="1"/>
</dbReference>
<keyword evidence="3" id="KW-1133">Transmembrane helix</keyword>
<dbReference type="InterPro" id="IPR043128">
    <property type="entry name" value="Rev_trsase/Diguanyl_cyclase"/>
</dbReference>
<feature type="transmembrane region" description="Helical" evidence="3">
    <location>
        <begin position="123"/>
        <end position="140"/>
    </location>
</feature>
<accession>A0ABM7X3Q6</accession>
<dbReference type="EMBL" id="AP025591">
    <property type="protein sequence ID" value="BDG06428.1"/>
    <property type="molecule type" value="Genomic_DNA"/>
</dbReference>
<dbReference type="InterPro" id="IPR050469">
    <property type="entry name" value="Diguanylate_Cyclase"/>
</dbReference>
<dbReference type="InterPro" id="IPR029787">
    <property type="entry name" value="Nucleotide_cyclase"/>
</dbReference>
<keyword evidence="3" id="KW-0812">Transmembrane</keyword>
<dbReference type="PROSITE" id="PS50887">
    <property type="entry name" value="GGDEF"/>
    <property type="match status" value="1"/>
</dbReference>
<evidence type="ECO:0000256" key="1">
    <source>
        <dbReference type="ARBA" id="ARBA00012528"/>
    </source>
</evidence>
<dbReference type="Gene3D" id="3.30.450.40">
    <property type="match status" value="2"/>
</dbReference>
<evidence type="ECO:0000313" key="5">
    <source>
        <dbReference type="EMBL" id="BDG06428.1"/>
    </source>
</evidence>
<feature type="transmembrane region" description="Helical" evidence="3">
    <location>
        <begin position="56"/>
        <end position="77"/>
    </location>
</feature>
<dbReference type="PANTHER" id="PTHR45138:SF9">
    <property type="entry name" value="DIGUANYLATE CYCLASE DGCM-RELATED"/>
    <property type="match status" value="1"/>
</dbReference>
<feature type="transmembrane region" description="Helical" evidence="3">
    <location>
        <begin position="152"/>
        <end position="183"/>
    </location>
</feature>
<comment type="catalytic activity">
    <reaction evidence="2">
        <text>2 GTP = 3',3'-c-di-GMP + 2 diphosphate</text>
        <dbReference type="Rhea" id="RHEA:24898"/>
        <dbReference type="ChEBI" id="CHEBI:33019"/>
        <dbReference type="ChEBI" id="CHEBI:37565"/>
        <dbReference type="ChEBI" id="CHEBI:58805"/>
        <dbReference type="EC" id="2.7.7.65"/>
    </reaction>
</comment>
<dbReference type="InterPro" id="IPR029016">
    <property type="entry name" value="GAF-like_dom_sf"/>
</dbReference>
<dbReference type="SUPFAM" id="SSF55781">
    <property type="entry name" value="GAF domain-like"/>
    <property type="match status" value="2"/>
</dbReference>
<feature type="transmembrane region" description="Helical" evidence="3">
    <location>
        <begin position="195"/>
        <end position="215"/>
    </location>
</feature>
<dbReference type="Pfam" id="PF13185">
    <property type="entry name" value="GAF_2"/>
    <property type="match status" value="1"/>
</dbReference>
<gene>
    <name evidence="5" type="ORF">AMOR_54240</name>
</gene>
<dbReference type="SMART" id="SM00065">
    <property type="entry name" value="GAF"/>
    <property type="match status" value="2"/>
</dbReference>
<feature type="domain" description="GGDEF" evidence="4">
    <location>
        <begin position="616"/>
        <end position="749"/>
    </location>
</feature>
<name>A0ABM7X3Q6_9BACT</name>
<dbReference type="Gene3D" id="3.30.70.270">
    <property type="match status" value="1"/>
</dbReference>
<evidence type="ECO:0000256" key="3">
    <source>
        <dbReference type="SAM" id="Phobius"/>
    </source>
</evidence>
<dbReference type="CDD" id="cd01949">
    <property type="entry name" value="GGDEF"/>
    <property type="match status" value="1"/>
</dbReference>
<feature type="transmembrane region" description="Helical" evidence="3">
    <location>
        <begin position="83"/>
        <end position="103"/>
    </location>
</feature>